<feature type="region of interest" description="Disordered" evidence="3">
    <location>
        <begin position="29"/>
        <end position="57"/>
    </location>
</feature>
<evidence type="ECO:0000256" key="2">
    <source>
        <dbReference type="SAM" id="Coils"/>
    </source>
</evidence>
<organism evidence="5 6">
    <name type="scientific">Anaeromassilibacillus senegalensis</name>
    <dbReference type="NCBI Taxonomy" id="1673717"/>
    <lineage>
        <taxon>Bacteria</taxon>
        <taxon>Bacillati</taxon>
        <taxon>Bacillota</taxon>
        <taxon>Clostridia</taxon>
        <taxon>Eubacteriales</taxon>
        <taxon>Acutalibacteraceae</taxon>
        <taxon>Anaeromassilibacillus</taxon>
    </lineage>
</organism>
<dbReference type="SUPFAM" id="SSF53850">
    <property type="entry name" value="Periplasmic binding protein-like II"/>
    <property type="match status" value="1"/>
</dbReference>
<gene>
    <name evidence="5" type="ORF">JQM67_07170</name>
</gene>
<evidence type="ECO:0000256" key="1">
    <source>
        <dbReference type="ARBA" id="ARBA00022729"/>
    </source>
</evidence>
<evidence type="ECO:0000313" key="5">
    <source>
        <dbReference type="EMBL" id="MCF2652378.1"/>
    </source>
</evidence>
<keyword evidence="6" id="KW-1185">Reference proteome</keyword>
<feature type="chain" id="PRO_5046112578" evidence="4">
    <location>
        <begin position="22"/>
        <end position="550"/>
    </location>
</feature>
<comment type="caution">
    <text evidence="5">The sequence shown here is derived from an EMBL/GenBank/DDBJ whole genome shotgun (WGS) entry which is preliminary data.</text>
</comment>
<dbReference type="InterPro" id="IPR050490">
    <property type="entry name" value="Bact_solute-bd_prot1"/>
</dbReference>
<proteinExistence type="predicted"/>
<feature type="coiled-coil region" evidence="2">
    <location>
        <begin position="521"/>
        <end position="548"/>
    </location>
</feature>
<keyword evidence="1 4" id="KW-0732">Signal</keyword>
<evidence type="ECO:0000313" key="6">
    <source>
        <dbReference type="Proteomes" id="UP001299220"/>
    </source>
</evidence>
<accession>A0ABS9CMK1</accession>
<feature type="compositionally biased region" description="Low complexity" evidence="3">
    <location>
        <begin position="29"/>
        <end position="44"/>
    </location>
</feature>
<sequence>MNMKKIICIVMALALCISLFAACGGNGSSTASTGSTSSTAAEGGETTEEGGESSAEGDVIDVLNQTEKMPVSIAVMTGFTQSDSEMEKMLEEKYNIDISLVVLPGWSDGQSQISLLMASDDIPNIMWWWSMDTEYNKWVQAGLLQDVSGYMQKYTNIRDYYDKMDKKTLFYASEADGSIYRIPGDVAEPSCECLWIRQDWLDNLNLKAPTTIEELEEVMRAFTEDDPDGNGQKDTYGLGGDGYDFRSFWPWIQAYDLAHYARFCVDDDGVVTYGPANEGTKKWVGDVAELYAKGYITPNITQDTNRDEEMANGGFGVTYSWCAWNNPDAAPMLSFYSTNPDAKWVPIDMVKGENGVPQEDPATSAAWAYFAITKSAQDPERLFATYDDMCSLENYVERRFGREGEHYEYDENDTYVAIVGPDSEENTSQNIGLKIFDNLFNRKDEGNISNTPETTALFNKSGENSRYAAAHLVEWKDPASFETWTEYSADIETEKDRYLWSVIAGTESIDGWDNYVATLNSLGLEEVLAEANEDYAALQAEMEEYLAAHE</sequence>
<evidence type="ECO:0000256" key="4">
    <source>
        <dbReference type="SAM" id="SignalP"/>
    </source>
</evidence>
<dbReference type="Gene3D" id="3.40.190.10">
    <property type="entry name" value="Periplasmic binding protein-like II"/>
    <property type="match status" value="2"/>
</dbReference>
<keyword evidence="2" id="KW-0175">Coiled coil</keyword>
<protein>
    <submittedName>
        <fullName evidence="5">Extracellular solute-binding protein</fullName>
    </submittedName>
</protein>
<dbReference type="PANTHER" id="PTHR43649:SF33">
    <property type="entry name" value="POLYGALACTURONAN_RHAMNOGALACTURONAN-BINDING PROTEIN YTCQ"/>
    <property type="match status" value="1"/>
</dbReference>
<dbReference type="RefSeq" id="WP_235323434.1">
    <property type="nucleotide sequence ID" value="NZ_JAFBIT010000002.1"/>
</dbReference>
<dbReference type="EMBL" id="JAFBIT010000002">
    <property type="protein sequence ID" value="MCF2652378.1"/>
    <property type="molecule type" value="Genomic_DNA"/>
</dbReference>
<dbReference type="Proteomes" id="UP001299220">
    <property type="component" value="Unassembled WGS sequence"/>
</dbReference>
<dbReference type="PANTHER" id="PTHR43649">
    <property type="entry name" value="ARABINOSE-BINDING PROTEIN-RELATED"/>
    <property type="match status" value="1"/>
</dbReference>
<feature type="signal peptide" evidence="4">
    <location>
        <begin position="1"/>
        <end position="21"/>
    </location>
</feature>
<name>A0ABS9CMK1_9FIRM</name>
<reference evidence="5 6" key="1">
    <citation type="submission" date="2020-12" db="EMBL/GenBank/DDBJ databases">
        <title>Whole genome sequences of gut porcine anaerobes.</title>
        <authorList>
            <person name="Kubasova T."/>
            <person name="Jahodarova E."/>
            <person name="Rychlik I."/>
        </authorList>
    </citation>
    <scope>NUCLEOTIDE SEQUENCE [LARGE SCALE GENOMIC DNA]</scope>
    <source>
        <strain evidence="5 6">An867</strain>
    </source>
</reference>
<evidence type="ECO:0000256" key="3">
    <source>
        <dbReference type="SAM" id="MobiDB-lite"/>
    </source>
</evidence>
<dbReference type="PROSITE" id="PS51257">
    <property type="entry name" value="PROKAR_LIPOPROTEIN"/>
    <property type="match status" value="1"/>
</dbReference>